<comment type="similarity">
    <text evidence="6">Belongs to the ThrE exporter (TC 2.A.79) family.</text>
</comment>
<feature type="transmembrane region" description="Helical" evidence="7">
    <location>
        <begin position="127"/>
        <end position="144"/>
    </location>
</feature>
<keyword evidence="11" id="KW-1185">Reference proteome</keyword>
<dbReference type="PANTHER" id="PTHR34390">
    <property type="entry name" value="UPF0442 PROTEIN YJJB-RELATED"/>
    <property type="match status" value="1"/>
</dbReference>
<dbReference type="AlphaFoldDB" id="A0A143PRI9"/>
<evidence type="ECO:0000313" key="11">
    <source>
        <dbReference type="Proteomes" id="UP000076079"/>
    </source>
</evidence>
<evidence type="ECO:0000259" key="8">
    <source>
        <dbReference type="Pfam" id="PF06738"/>
    </source>
</evidence>
<dbReference type="KEGG" id="abac:LuPra_03989"/>
<feature type="transmembrane region" description="Helical" evidence="7">
    <location>
        <begin position="301"/>
        <end position="319"/>
    </location>
</feature>
<evidence type="ECO:0000256" key="3">
    <source>
        <dbReference type="ARBA" id="ARBA00022692"/>
    </source>
</evidence>
<evidence type="ECO:0000256" key="1">
    <source>
        <dbReference type="ARBA" id="ARBA00004651"/>
    </source>
</evidence>
<evidence type="ECO:0000256" key="5">
    <source>
        <dbReference type="ARBA" id="ARBA00023136"/>
    </source>
</evidence>
<gene>
    <name evidence="10" type="primary">yjjP</name>
    <name evidence="10" type="ORF">LuPra_03989</name>
</gene>
<feature type="domain" description="Threonine/serine exporter-like N-terminal" evidence="8">
    <location>
        <begin position="28"/>
        <end position="255"/>
    </location>
</feature>
<comment type="subcellular location">
    <subcellularLocation>
        <location evidence="1">Cell membrane</location>
        <topology evidence="1">Multi-pass membrane protein</topology>
    </subcellularLocation>
</comment>
<reference evidence="10 11" key="1">
    <citation type="journal article" date="2016" name="Genome Announc.">
        <title>First Complete Genome Sequence of a Subdivision 6 Acidobacterium Strain.</title>
        <authorList>
            <person name="Huang S."/>
            <person name="Vieira S."/>
            <person name="Bunk B."/>
            <person name="Riedel T."/>
            <person name="Sproer C."/>
            <person name="Overmann J."/>
        </authorList>
    </citation>
    <scope>NUCLEOTIDE SEQUENCE [LARGE SCALE GENOMIC DNA]</scope>
    <source>
        <strain evidence="11">DSM 100886 HEG_-6_39</strain>
    </source>
</reference>
<evidence type="ECO:0000256" key="4">
    <source>
        <dbReference type="ARBA" id="ARBA00022989"/>
    </source>
</evidence>
<feature type="transmembrane region" description="Helical" evidence="7">
    <location>
        <begin position="180"/>
        <end position="198"/>
    </location>
</feature>
<dbReference type="InterPro" id="IPR050539">
    <property type="entry name" value="ThrE_Dicarb/AminoAcid_Exp"/>
</dbReference>
<keyword evidence="2" id="KW-1003">Cell membrane</keyword>
<dbReference type="InterPro" id="IPR010619">
    <property type="entry name" value="ThrE-like_N"/>
</dbReference>
<keyword evidence="3 7" id="KW-0812">Transmembrane</keyword>
<feature type="transmembrane region" description="Helical" evidence="7">
    <location>
        <begin position="236"/>
        <end position="260"/>
    </location>
</feature>
<reference evidence="11" key="2">
    <citation type="submission" date="2016-04" db="EMBL/GenBank/DDBJ databases">
        <title>First Complete Genome Sequence of a Subdivision 6 Acidobacterium.</title>
        <authorList>
            <person name="Huang S."/>
            <person name="Vieira S."/>
            <person name="Bunk B."/>
            <person name="Riedel T."/>
            <person name="Sproeer C."/>
            <person name="Overmann J."/>
        </authorList>
    </citation>
    <scope>NUCLEOTIDE SEQUENCE [LARGE SCALE GENOMIC DNA]</scope>
    <source>
        <strain evidence="11">DSM 100886 HEG_-6_39</strain>
    </source>
</reference>
<evidence type="ECO:0000256" key="6">
    <source>
        <dbReference type="ARBA" id="ARBA00034125"/>
    </source>
</evidence>
<dbReference type="STRING" id="1855912.LuPra_03989"/>
<feature type="transmembrane region" description="Helical" evidence="7">
    <location>
        <begin position="351"/>
        <end position="369"/>
    </location>
</feature>
<dbReference type="EMBL" id="CP015136">
    <property type="protein sequence ID" value="AMY10748.1"/>
    <property type="molecule type" value="Genomic_DNA"/>
</dbReference>
<keyword evidence="4 7" id="KW-1133">Transmembrane helix</keyword>
<dbReference type="InterPro" id="IPR024528">
    <property type="entry name" value="ThrE_2"/>
</dbReference>
<dbReference type="Pfam" id="PF12821">
    <property type="entry name" value="ThrE_2"/>
    <property type="match status" value="1"/>
</dbReference>
<evidence type="ECO:0000256" key="7">
    <source>
        <dbReference type="SAM" id="Phobius"/>
    </source>
</evidence>
<evidence type="ECO:0000256" key="2">
    <source>
        <dbReference type="ARBA" id="ARBA00022475"/>
    </source>
</evidence>
<evidence type="ECO:0000313" key="10">
    <source>
        <dbReference type="EMBL" id="AMY10748.1"/>
    </source>
</evidence>
<dbReference type="GO" id="GO:0015744">
    <property type="term" value="P:succinate transport"/>
    <property type="evidence" value="ECO:0007669"/>
    <property type="project" value="TreeGrafter"/>
</dbReference>
<name>A0A143PRI9_LUTPR</name>
<keyword evidence="5 7" id="KW-0472">Membrane</keyword>
<dbReference type="PANTHER" id="PTHR34390:SF2">
    <property type="entry name" value="SUCCINATE TRANSPORTER SUBUNIT YJJP-RELATED"/>
    <property type="match status" value="1"/>
</dbReference>
<sequence>MTSESGSIEPPHDVARPSEAALRFLQLNARLLVEYNVRSKHLERAIGQVARHVGVSVQTVVGYREVTLALADGRGFHARAPELRINVAVSAGVLSVSDELCLDHIGLDEATRRLETLERLPPRHDRWVVVALFGLAASAIAWLLGADSGAVVASGVSSSVGLLARQVLARRPVILFAQPFAAGLIGAAIGGLAIRLAWTATPGFCLIVPALMLVPGPYLINSVYDMLDNHIPTGIYRLVLAMGILIATALGVVLGGWPTLGPATMLTLPSEAVSIGLPLDMALAGVAACGFGAFYNAPWRVLWVSIVCGMVGHGLRYVGLEPLGMSMSTLFGCLAIGLVANTAAIGMHLPFSALAFAGAVPMMPGVFIYQSMAGAMRLSAAGTAADPSLAATTLALSFKAVFVVGVMAIGLLVGGSLADLASRRDRMSRG</sequence>
<evidence type="ECO:0000259" key="9">
    <source>
        <dbReference type="Pfam" id="PF12821"/>
    </source>
</evidence>
<proteinExistence type="inferred from homology"/>
<dbReference type="GO" id="GO:0022857">
    <property type="term" value="F:transmembrane transporter activity"/>
    <property type="evidence" value="ECO:0007669"/>
    <property type="project" value="InterPro"/>
</dbReference>
<feature type="transmembrane region" description="Helical" evidence="7">
    <location>
        <begin position="204"/>
        <end position="224"/>
    </location>
</feature>
<dbReference type="Proteomes" id="UP000076079">
    <property type="component" value="Chromosome"/>
</dbReference>
<organism evidence="10 11">
    <name type="scientific">Luteitalea pratensis</name>
    <dbReference type="NCBI Taxonomy" id="1855912"/>
    <lineage>
        <taxon>Bacteria</taxon>
        <taxon>Pseudomonadati</taxon>
        <taxon>Acidobacteriota</taxon>
        <taxon>Vicinamibacteria</taxon>
        <taxon>Vicinamibacterales</taxon>
        <taxon>Vicinamibacteraceae</taxon>
        <taxon>Luteitalea</taxon>
    </lineage>
</organism>
<feature type="transmembrane region" description="Helical" evidence="7">
    <location>
        <begin position="272"/>
        <end position="294"/>
    </location>
</feature>
<dbReference type="Pfam" id="PF06738">
    <property type="entry name" value="ThrE"/>
    <property type="match status" value="1"/>
</dbReference>
<feature type="domain" description="Threonine/Serine exporter ThrE" evidence="9">
    <location>
        <begin position="281"/>
        <end position="413"/>
    </location>
</feature>
<protein>
    <submittedName>
        <fullName evidence="10">Inner membrane protein YjjP</fullName>
    </submittedName>
</protein>
<feature type="transmembrane region" description="Helical" evidence="7">
    <location>
        <begin position="325"/>
        <end position="344"/>
    </location>
</feature>
<accession>A0A143PRI9</accession>
<feature type="transmembrane region" description="Helical" evidence="7">
    <location>
        <begin position="400"/>
        <end position="421"/>
    </location>
</feature>
<dbReference type="GO" id="GO:0005886">
    <property type="term" value="C:plasma membrane"/>
    <property type="evidence" value="ECO:0007669"/>
    <property type="project" value="UniProtKB-SubCell"/>
</dbReference>